<dbReference type="OrthoDB" id="9787986at2"/>
<evidence type="ECO:0000313" key="2">
    <source>
        <dbReference type="Proteomes" id="UP000187651"/>
    </source>
</evidence>
<dbReference type="EMBL" id="FNHZ01000001">
    <property type="protein sequence ID" value="SDM56197.1"/>
    <property type="molecule type" value="Genomic_DNA"/>
</dbReference>
<reference evidence="2" key="1">
    <citation type="submission" date="2016-10" db="EMBL/GenBank/DDBJ databases">
        <authorList>
            <person name="Varghese N."/>
            <person name="Submissions S."/>
        </authorList>
    </citation>
    <scope>NUCLEOTIDE SEQUENCE [LARGE SCALE GENOMIC DNA]</scope>
    <source>
        <strain evidence="2">M83</strain>
    </source>
</reference>
<accession>A0A1G9U882</accession>
<organism evidence="1 2">
    <name type="scientific">Lachnospira pectinoschiza</name>
    <dbReference type="NCBI Taxonomy" id="28052"/>
    <lineage>
        <taxon>Bacteria</taxon>
        <taxon>Bacillati</taxon>
        <taxon>Bacillota</taxon>
        <taxon>Clostridia</taxon>
        <taxon>Lachnospirales</taxon>
        <taxon>Lachnospiraceae</taxon>
        <taxon>Lachnospira</taxon>
    </lineage>
</organism>
<dbReference type="RefSeq" id="WP_074520897.1">
    <property type="nucleotide sequence ID" value="NZ_FNHZ01000001.1"/>
</dbReference>
<protein>
    <submittedName>
        <fullName evidence="1">Uncharacterized protein</fullName>
    </submittedName>
</protein>
<dbReference type="AlphaFoldDB" id="A0A1G9U882"/>
<dbReference type="Proteomes" id="UP000187651">
    <property type="component" value="Unassembled WGS sequence"/>
</dbReference>
<name>A0A1G9U882_9FIRM</name>
<keyword evidence="2" id="KW-1185">Reference proteome</keyword>
<dbReference type="Pfam" id="PF18988">
    <property type="entry name" value="DUF5721"/>
    <property type="match status" value="1"/>
</dbReference>
<proteinExistence type="predicted"/>
<sequence length="165" mass="18657">MISLTVTNTSDFMNKLLVKETFDMLLLSEADIQTGSFYKIDGRINTSFYSAEELEALPDSQYSNWKMQRPHVFNLIKGKKVPSGLKIIFALSKKAIAKLIEKNDIDLDIDSVDGLFINVNYKDDAVTIITGTSLKTFTLDKSLEKAFDAYIKNTFEMAEIAYTEN</sequence>
<gene>
    <name evidence="1" type="ORF">SAMN05216544_0662</name>
</gene>
<dbReference type="InterPro" id="IPR043779">
    <property type="entry name" value="DUF5721"/>
</dbReference>
<evidence type="ECO:0000313" key="1">
    <source>
        <dbReference type="EMBL" id="SDM56197.1"/>
    </source>
</evidence>